<keyword evidence="3" id="KW-1185">Reference proteome</keyword>
<proteinExistence type="predicted"/>
<feature type="compositionally biased region" description="Basic and acidic residues" evidence="1">
    <location>
        <begin position="198"/>
        <end position="211"/>
    </location>
</feature>
<comment type="caution">
    <text evidence="2">The sequence shown here is derived from an EMBL/GenBank/DDBJ whole genome shotgun (WGS) entry which is preliminary data.</text>
</comment>
<dbReference type="AlphaFoldDB" id="A0A9P8UY43"/>
<feature type="compositionally biased region" description="Basic residues" evidence="1">
    <location>
        <begin position="344"/>
        <end position="353"/>
    </location>
</feature>
<sequence>MLNMENANETMRKYALDTLAKTSSHFKLQMEVLAKEIHDHIESTTHKLASFDQEIAARKGDLRLFAQTWHLRPTDLDQILNDIPAIRPSWPDVLSPTLGPAICFPSSVTASKPRNYAEASSQTDKNILDSLHGPVALGSDMFQTTCHGLEDTYVQDPAAKLLNVPKEGVPRDPRGSITVSGTEYFSRSSSTLHGLPGPDHHESTTRDRTPSAERPFSLIHQVTGRSIDSNRLTAREFPFVVHEFPGIICILRCPCREFYFESNPFKFHEGIKHFYRFHPEICQGEIPTAIFLIENYARKVNGMTSGALNVRIRWLKKGLNGSCKRKMNHKTRLSLLTPYDPTKTSRRRAKPRRQTSNAVPGIRGSLITVVSSADTPSKSQT</sequence>
<dbReference type="EMBL" id="JAGPXC010000001">
    <property type="protein sequence ID" value="KAH6660477.1"/>
    <property type="molecule type" value="Genomic_DNA"/>
</dbReference>
<name>A0A9P8UY43_9PEZI</name>
<accession>A0A9P8UY43</accession>
<evidence type="ECO:0000313" key="3">
    <source>
        <dbReference type="Proteomes" id="UP000758603"/>
    </source>
</evidence>
<dbReference type="GeneID" id="70127938"/>
<protein>
    <submittedName>
        <fullName evidence="2">Uncharacterized protein</fullName>
    </submittedName>
</protein>
<dbReference type="Proteomes" id="UP000758603">
    <property type="component" value="Unassembled WGS sequence"/>
</dbReference>
<feature type="region of interest" description="Disordered" evidence="1">
    <location>
        <begin position="187"/>
        <end position="214"/>
    </location>
</feature>
<evidence type="ECO:0000313" key="2">
    <source>
        <dbReference type="EMBL" id="KAH6660477.1"/>
    </source>
</evidence>
<reference evidence="2" key="1">
    <citation type="journal article" date="2021" name="Nat. Commun.">
        <title>Genetic determinants of endophytism in the Arabidopsis root mycobiome.</title>
        <authorList>
            <person name="Mesny F."/>
            <person name="Miyauchi S."/>
            <person name="Thiergart T."/>
            <person name="Pickel B."/>
            <person name="Atanasova L."/>
            <person name="Karlsson M."/>
            <person name="Huettel B."/>
            <person name="Barry K.W."/>
            <person name="Haridas S."/>
            <person name="Chen C."/>
            <person name="Bauer D."/>
            <person name="Andreopoulos W."/>
            <person name="Pangilinan J."/>
            <person name="LaButti K."/>
            <person name="Riley R."/>
            <person name="Lipzen A."/>
            <person name="Clum A."/>
            <person name="Drula E."/>
            <person name="Henrissat B."/>
            <person name="Kohler A."/>
            <person name="Grigoriev I.V."/>
            <person name="Martin F.M."/>
            <person name="Hacquard S."/>
        </authorList>
    </citation>
    <scope>NUCLEOTIDE SEQUENCE</scope>
    <source>
        <strain evidence="2">MPI-SDFR-AT-0073</strain>
    </source>
</reference>
<gene>
    <name evidence="2" type="ORF">BKA67DRAFT_52931</name>
</gene>
<organism evidence="2 3">
    <name type="scientific">Truncatella angustata</name>
    <dbReference type="NCBI Taxonomy" id="152316"/>
    <lineage>
        <taxon>Eukaryota</taxon>
        <taxon>Fungi</taxon>
        <taxon>Dikarya</taxon>
        <taxon>Ascomycota</taxon>
        <taxon>Pezizomycotina</taxon>
        <taxon>Sordariomycetes</taxon>
        <taxon>Xylariomycetidae</taxon>
        <taxon>Amphisphaeriales</taxon>
        <taxon>Sporocadaceae</taxon>
        <taxon>Truncatella</taxon>
    </lineage>
</organism>
<feature type="region of interest" description="Disordered" evidence="1">
    <location>
        <begin position="337"/>
        <end position="361"/>
    </location>
</feature>
<evidence type="ECO:0000256" key="1">
    <source>
        <dbReference type="SAM" id="MobiDB-lite"/>
    </source>
</evidence>
<dbReference type="RefSeq" id="XP_045964608.1">
    <property type="nucleotide sequence ID" value="XM_046099046.1"/>
</dbReference>